<sequence>MSSCQTDIKRLRLNCRFLNTYKGSEYIMKNRRERREEARANKTKFEPQYKSGVRTIPAHFETNEEGKEVLVEAKEITLGGAPRTYEEVFGVGNERFNNKFVTIVETETTTE</sequence>
<dbReference type="EMBL" id="MK256394">
    <property type="protein sequence ID" value="QBA85111.1"/>
    <property type="molecule type" value="Genomic_DNA"/>
</dbReference>
<organism evidence="1">
    <name type="scientific">Bacillus phage phiKir1</name>
    <dbReference type="NCBI Taxonomy" id="2516331"/>
    <lineage>
        <taxon>Viruses</taxon>
    </lineage>
</organism>
<proteinExistence type="predicted"/>
<evidence type="ECO:0000313" key="1">
    <source>
        <dbReference type="EMBL" id="QBA85111.1"/>
    </source>
</evidence>
<protein>
    <submittedName>
        <fullName evidence="1">Uncharacterized protein</fullName>
    </submittedName>
</protein>
<name>A0A411EZV5_9VIRU</name>
<accession>A0A411EZV5</accession>
<reference evidence="1" key="1">
    <citation type="submission" date="2018-12" db="EMBL/GenBank/DDBJ databases">
        <authorList>
            <person name="Shadrin A.M."/>
        </authorList>
    </citation>
    <scope>NUCLEOTIDE SEQUENCE</scope>
</reference>